<dbReference type="GO" id="GO:0009636">
    <property type="term" value="P:response to toxic substance"/>
    <property type="evidence" value="ECO:0007669"/>
    <property type="project" value="TreeGrafter"/>
</dbReference>
<protein>
    <submittedName>
        <fullName evidence="3">Putative membrane protein</fullName>
    </submittedName>
</protein>
<evidence type="ECO:0000313" key="3">
    <source>
        <dbReference type="EMBL" id="MBB5598833.1"/>
    </source>
</evidence>
<dbReference type="PANTHER" id="PTHR37810:SF5">
    <property type="entry name" value="IMMUNITY PROTEIN SDPI"/>
    <property type="match status" value="1"/>
</dbReference>
<evidence type="ECO:0000313" key="4">
    <source>
        <dbReference type="Proteomes" id="UP000523863"/>
    </source>
</evidence>
<feature type="transmembrane region" description="Helical" evidence="1">
    <location>
        <begin position="20"/>
        <end position="40"/>
    </location>
</feature>
<evidence type="ECO:0000259" key="2">
    <source>
        <dbReference type="Pfam" id="PF07853"/>
    </source>
</evidence>
<feature type="domain" description="DUF1648" evidence="2">
    <location>
        <begin position="31"/>
        <end position="78"/>
    </location>
</feature>
<keyword evidence="1" id="KW-0472">Membrane</keyword>
<proteinExistence type="predicted"/>
<gene>
    <name evidence="3" type="ORF">BKA12_001913</name>
</gene>
<feature type="transmembrane region" description="Helical" evidence="1">
    <location>
        <begin position="238"/>
        <end position="260"/>
    </location>
</feature>
<dbReference type="RefSeq" id="WP_183643115.1">
    <property type="nucleotide sequence ID" value="NZ_JACHBL010000001.1"/>
</dbReference>
<feature type="transmembrane region" description="Helical" evidence="1">
    <location>
        <begin position="153"/>
        <end position="174"/>
    </location>
</feature>
<keyword evidence="4" id="KW-1185">Reference proteome</keyword>
<sequence>MSDAPNNALPETVFKRGRWVAWLPWIVSLAITGGAFLWGASAYDSILDPVPVHWGASGEVDEWAPKSFGSVFVGPLISLGIWALLALIIVLVVKTSFRAPKTDFARIQKEGLKREIIAGLGGIVLVISLLVCVPLAIVISAAQSESSSIGTSMLPWVILLTFLTLPAMFLGFLYGKRWMEKSIREYGVMPTAEEQLEESKWIAGGIRNDPQDPSIFVPKREGLGYGLTVNWGSRGGKIFVLIFAALTVIPLVVLLVISLVG</sequence>
<reference evidence="3 4" key="1">
    <citation type="submission" date="2020-08" db="EMBL/GenBank/DDBJ databases">
        <title>Sequencing the genomes of 1000 actinobacteria strains.</title>
        <authorList>
            <person name="Klenk H.-P."/>
        </authorList>
    </citation>
    <scope>NUCLEOTIDE SEQUENCE [LARGE SCALE GENOMIC DNA]</scope>
    <source>
        <strain evidence="3 4">DSM 23694</strain>
    </source>
</reference>
<feature type="transmembrane region" description="Helical" evidence="1">
    <location>
        <begin position="72"/>
        <end position="95"/>
    </location>
</feature>
<keyword evidence="1" id="KW-1133">Transmembrane helix</keyword>
<dbReference type="InterPro" id="IPR012867">
    <property type="entry name" value="DUF1648"/>
</dbReference>
<name>A0A7W9DBL3_9MICC</name>
<organism evidence="3 4">
    <name type="scientific">Neomicrococcus lactis</name>
    <dbReference type="NCBI Taxonomy" id="732241"/>
    <lineage>
        <taxon>Bacteria</taxon>
        <taxon>Bacillati</taxon>
        <taxon>Actinomycetota</taxon>
        <taxon>Actinomycetes</taxon>
        <taxon>Micrococcales</taxon>
        <taxon>Micrococcaceae</taxon>
        <taxon>Neomicrococcus</taxon>
    </lineage>
</organism>
<dbReference type="PANTHER" id="PTHR37810">
    <property type="entry name" value="IMMUNITY PROTEIN SDPI"/>
    <property type="match status" value="1"/>
</dbReference>
<dbReference type="EMBL" id="JACHBL010000001">
    <property type="protein sequence ID" value="MBB5598833.1"/>
    <property type="molecule type" value="Genomic_DNA"/>
</dbReference>
<dbReference type="Proteomes" id="UP000523863">
    <property type="component" value="Unassembled WGS sequence"/>
</dbReference>
<evidence type="ECO:0000256" key="1">
    <source>
        <dbReference type="SAM" id="Phobius"/>
    </source>
</evidence>
<comment type="caution">
    <text evidence="3">The sequence shown here is derived from an EMBL/GenBank/DDBJ whole genome shotgun (WGS) entry which is preliminary data.</text>
</comment>
<accession>A0A7W9DBL3</accession>
<dbReference type="Pfam" id="PF07853">
    <property type="entry name" value="DUF1648"/>
    <property type="match status" value="1"/>
</dbReference>
<feature type="transmembrane region" description="Helical" evidence="1">
    <location>
        <begin position="116"/>
        <end position="141"/>
    </location>
</feature>
<keyword evidence="1" id="KW-0812">Transmembrane</keyword>
<dbReference type="AlphaFoldDB" id="A0A7W9DBL3"/>